<keyword evidence="5" id="KW-0804">Transcription</keyword>
<dbReference type="Gene3D" id="1.10.10.10">
    <property type="entry name" value="Winged helix-like DNA-binding domain superfamily/Winged helix DNA-binding domain"/>
    <property type="match status" value="1"/>
</dbReference>
<dbReference type="InterPro" id="IPR011006">
    <property type="entry name" value="CheY-like_superfamily"/>
</dbReference>
<accession>A0A562PD87</accession>
<dbReference type="Gene3D" id="3.40.50.2300">
    <property type="match status" value="1"/>
</dbReference>
<dbReference type="GO" id="GO:0005829">
    <property type="term" value="C:cytosol"/>
    <property type="evidence" value="ECO:0007669"/>
    <property type="project" value="TreeGrafter"/>
</dbReference>
<dbReference type="SUPFAM" id="SSF52172">
    <property type="entry name" value="CheY-like"/>
    <property type="match status" value="1"/>
</dbReference>
<dbReference type="SMART" id="SM00862">
    <property type="entry name" value="Trans_reg_C"/>
    <property type="match status" value="1"/>
</dbReference>
<gene>
    <name evidence="10" type="ORF">IQ26_00766</name>
</gene>
<evidence type="ECO:0000256" key="4">
    <source>
        <dbReference type="ARBA" id="ARBA00023125"/>
    </source>
</evidence>
<name>A0A562PD87_9HYPH</name>
<dbReference type="SUPFAM" id="SSF46894">
    <property type="entry name" value="C-terminal effector domain of the bipartite response regulators"/>
    <property type="match status" value="1"/>
</dbReference>
<dbReference type="Pfam" id="PF00072">
    <property type="entry name" value="Response_reg"/>
    <property type="match status" value="1"/>
</dbReference>
<evidence type="ECO:0000313" key="11">
    <source>
        <dbReference type="Proteomes" id="UP000317122"/>
    </source>
</evidence>
<dbReference type="PANTHER" id="PTHR48111">
    <property type="entry name" value="REGULATOR OF RPOS"/>
    <property type="match status" value="1"/>
</dbReference>
<evidence type="ECO:0000313" key="10">
    <source>
        <dbReference type="EMBL" id="TWI42391.1"/>
    </source>
</evidence>
<evidence type="ECO:0000256" key="2">
    <source>
        <dbReference type="ARBA" id="ARBA00023012"/>
    </source>
</evidence>
<organism evidence="10 11">
    <name type="scientific">Mesorhizobium tianshanense</name>
    <dbReference type="NCBI Taxonomy" id="39844"/>
    <lineage>
        <taxon>Bacteria</taxon>
        <taxon>Pseudomonadati</taxon>
        <taxon>Pseudomonadota</taxon>
        <taxon>Alphaproteobacteria</taxon>
        <taxon>Hyphomicrobiales</taxon>
        <taxon>Phyllobacteriaceae</taxon>
        <taxon>Mesorhizobium</taxon>
    </lineage>
</organism>
<feature type="DNA-binding region" description="OmpR/PhoB-type" evidence="7">
    <location>
        <begin position="146"/>
        <end position="246"/>
    </location>
</feature>
<evidence type="ECO:0000256" key="3">
    <source>
        <dbReference type="ARBA" id="ARBA00023015"/>
    </source>
</evidence>
<dbReference type="AlphaFoldDB" id="A0A562PD87"/>
<evidence type="ECO:0000259" key="9">
    <source>
        <dbReference type="PROSITE" id="PS51755"/>
    </source>
</evidence>
<protein>
    <submittedName>
        <fullName evidence="10">Two-component system phosphate regulon response regulator OmpR</fullName>
    </submittedName>
</protein>
<dbReference type="Proteomes" id="UP000317122">
    <property type="component" value="Unassembled WGS sequence"/>
</dbReference>
<dbReference type="InterPro" id="IPR039420">
    <property type="entry name" value="WalR-like"/>
</dbReference>
<dbReference type="GO" id="GO:0000976">
    <property type="term" value="F:transcription cis-regulatory region binding"/>
    <property type="evidence" value="ECO:0007669"/>
    <property type="project" value="TreeGrafter"/>
</dbReference>
<keyword evidence="4 7" id="KW-0238">DNA-binding</keyword>
<keyword evidence="1 6" id="KW-0597">Phosphoprotein</keyword>
<keyword evidence="3" id="KW-0805">Transcription regulation</keyword>
<evidence type="ECO:0000256" key="5">
    <source>
        <dbReference type="ARBA" id="ARBA00023163"/>
    </source>
</evidence>
<dbReference type="Gene3D" id="6.10.250.690">
    <property type="match status" value="1"/>
</dbReference>
<dbReference type="PROSITE" id="PS50110">
    <property type="entry name" value="RESPONSE_REGULATORY"/>
    <property type="match status" value="1"/>
</dbReference>
<feature type="modified residue" description="4-aspartylphosphate" evidence="6">
    <location>
        <position position="57"/>
    </location>
</feature>
<dbReference type="CDD" id="cd17574">
    <property type="entry name" value="REC_OmpR"/>
    <property type="match status" value="1"/>
</dbReference>
<dbReference type="GO" id="GO:0032993">
    <property type="term" value="C:protein-DNA complex"/>
    <property type="evidence" value="ECO:0007669"/>
    <property type="project" value="TreeGrafter"/>
</dbReference>
<evidence type="ECO:0000256" key="1">
    <source>
        <dbReference type="ARBA" id="ARBA00022553"/>
    </source>
</evidence>
<dbReference type="EMBL" id="VLKT01000003">
    <property type="protein sequence ID" value="TWI42391.1"/>
    <property type="molecule type" value="Genomic_DNA"/>
</dbReference>
<dbReference type="SMART" id="SM00448">
    <property type="entry name" value="REC"/>
    <property type="match status" value="1"/>
</dbReference>
<dbReference type="Pfam" id="PF00486">
    <property type="entry name" value="Trans_reg_C"/>
    <property type="match status" value="1"/>
</dbReference>
<dbReference type="CDD" id="cd00383">
    <property type="entry name" value="trans_reg_C"/>
    <property type="match status" value="1"/>
</dbReference>
<evidence type="ECO:0000256" key="7">
    <source>
        <dbReference type="PROSITE-ProRule" id="PRU01091"/>
    </source>
</evidence>
<comment type="caution">
    <text evidence="10">The sequence shown here is derived from an EMBL/GenBank/DDBJ whole genome shotgun (WGS) entry which is preliminary data.</text>
</comment>
<evidence type="ECO:0000256" key="6">
    <source>
        <dbReference type="PROSITE-ProRule" id="PRU00169"/>
    </source>
</evidence>
<reference evidence="10 11" key="1">
    <citation type="journal article" date="2015" name="Stand. Genomic Sci.">
        <title>Genomic Encyclopedia of Bacterial and Archaeal Type Strains, Phase III: the genomes of soil and plant-associated and newly described type strains.</title>
        <authorList>
            <person name="Whitman W.B."/>
            <person name="Woyke T."/>
            <person name="Klenk H.P."/>
            <person name="Zhou Y."/>
            <person name="Lilburn T.G."/>
            <person name="Beck B.J."/>
            <person name="De Vos P."/>
            <person name="Vandamme P."/>
            <person name="Eisen J.A."/>
            <person name="Garrity G."/>
            <person name="Hugenholtz P."/>
            <person name="Kyrpides N.C."/>
        </authorList>
    </citation>
    <scope>NUCLEOTIDE SEQUENCE [LARGE SCALE GENOMIC DNA]</scope>
    <source>
        <strain evidence="10 11">CGMCC 1.2546</strain>
    </source>
</reference>
<dbReference type="InterPro" id="IPR016032">
    <property type="entry name" value="Sig_transdc_resp-reg_C-effctor"/>
</dbReference>
<evidence type="ECO:0000259" key="8">
    <source>
        <dbReference type="PROSITE" id="PS50110"/>
    </source>
</evidence>
<keyword evidence="2" id="KW-0902">Two-component regulatory system</keyword>
<keyword evidence="11" id="KW-1185">Reference proteome</keyword>
<dbReference type="InterPro" id="IPR001789">
    <property type="entry name" value="Sig_transdc_resp-reg_receiver"/>
</dbReference>
<feature type="domain" description="Response regulatory" evidence="8">
    <location>
        <begin position="8"/>
        <end position="121"/>
    </location>
</feature>
<dbReference type="PROSITE" id="PS51755">
    <property type="entry name" value="OMPR_PHOB"/>
    <property type="match status" value="1"/>
</dbReference>
<dbReference type="InterPro" id="IPR001867">
    <property type="entry name" value="OmpR/PhoB-type_DNA-bd"/>
</dbReference>
<sequence length="248" mass="27223">MLQNASTRIVVVDDEPDVLSMVSDYLGRGGCHVSRCANGAELDRAIDMVAPDLVVLDVNLPGEDGISIARRLRATKQVPIVMLTALADTIDRVVGLEVGADDYVTKPFDLRELAARVHAVLRRAQAAGGCPAVPQRPQSARERRQLNVACFGEAFLDFDARRLIDRNGADLPITATEFEMLSTFAQHPNKVLTRDRLLGDSSEHGSGCCDRAIDIRVTRIRKRIEVNPTRPQVIRTVRSVGYVYVPPA</sequence>
<dbReference type="PANTHER" id="PTHR48111:SF4">
    <property type="entry name" value="DNA-BINDING DUAL TRANSCRIPTIONAL REGULATOR OMPR"/>
    <property type="match status" value="1"/>
</dbReference>
<dbReference type="RefSeq" id="WP_240546984.1">
    <property type="nucleotide sequence ID" value="NZ_VLKT01000003.1"/>
</dbReference>
<dbReference type="GO" id="GO:0000156">
    <property type="term" value="F:phosphorelay response regulator activity"/>
    <property type="evidence" value="ECO:0007669"/>
    <property type="project" value="TreeGrafter"/>
</dbReference>
<dbReference type="InterPro" id="IPR036388">
    <property type="entry name" value="WH-like_DNA-bd_sf"/>
</dbReference>
<dbReference type="GO" id="GO:0006355">
    <property type="term" value="P:regulation of DNA-templated transcription"/>
    <property type="evidence" value="ECO:0007669"/>
    <property type="project" value="InterPro"/>
</dbReference>
<feature type="domain" description="OmpR/PhoB-type" evidence="9">
    <location>
        <begin position="146"/>
        <end position="246"/>
    </location>
</feature>
<proteinExistence type="predicted"/>